<dbReference type="SUPFAM" id="SSF52047">
    <property type="entry name" value="RNI-like"/>
    <property type="match status" value="2"/>
</dbReference>
<name>A0A815PYP8_9BILA</name>
<dbReference type="Gene3D" id="1.10.1410.10">
    <property type="match status" value="1"/>
</dbReference>
<dbReference type="Gene3D" id="3.90.1140.10">
    <property type="entry name" value="Cyclic phosphodiesterase"/>
    <property type="match status" value="1"/>
</dbReference>
<dbReference type="InterPro" id="IPR032675">
    <property type="entry name" value="LRR_dom_sf"/>
</dbReference>
<sequence>HVKNLYEQIKNLFPQCCTNKRNSYNPHMTIAQFENEEQRNQAQSTLTLNKPFEFPVQYLYILQRSLDDDTTPFQITYQLPLGSVLQPLHSQQLNRFNPKLQQFFQTMNLYENEQSYIRKQDKLNKLASCFDQMFNKDSLHCFTHEFLSYGSFRIGINGQDLDTVFVLNEIKSNDEKTNFDETLLEMKNKPNGMSNHIVSLLEMQINGCLMDEIFYSRKIEALFPIILIVFNDMTKVEISVQVPTNKEQHGDEKRSENASNYDKYINGVHDIEHLLVHVRSPPIFQHLLTFIRNWAQHVGIYGQAFGYLGDTCGQINEFLSFFSLDEFVHLHSLTLIQVKENSLQKLKSILHLIPQLHSFHLLDSNDIQLTYPLPSNLQILTIPILSSFNQLSSITNLTISGCSIDQLLNHLFKYAPMLTYLNIQYLSSYYSTITNYSNVNFTKAVHLKELVVSNFQYKLEDFKCLVKYIPKLITLKFTGTYDLDMIDANQWESLITSSLSCLETFKFIFNYIYKPNDNHMEDRFNQFQTDFWIKQHQWYTEYSLSNHSALIYTVPYMLNSYKLDIDSNRYSNQLINTLNNVKNLTLYRAAIRETWEHCFSNVISLTILPPEYAHRPSLGTQAIRLLQPIVNLSNLQHLNISSKFKIKDSHALLRILQGLPKLSSLTISVRALEQFAYDEELCEYLNKMIKKLDIYKYHSSSFKFHHQIEDFCKIFSNIEELKCNIVPKDYLLFLLQHLPKLSILKAYLWKINDHDYFYSWFKKQTSKLNLLFHMNYIDKYETELVVWINRNIN</sequence>
<dbReference type="Pfam" id="PF13563">
    <property type="entry name" value="2_5_RNA_ligase2"/>
    <property type="match status" value="1"/>
</dbReference>
<protein>
    <submittedName>
        <fullName evidence="1">Uncharacterized protein</fullName>
    </submittedName>
</protein>
<proteinExistence type="predicted"/>
<dbReference type="Proteomes" id="UP000663891">
    <property type="component" value="Unassembled WGS sequence"/>
</dbReference>
<evidence type="ECO:0000313" key="2">
    <source>
        <dbReference type="Proteomes" id="UP000663891"/>
    </source>
</evidence>
<dbReference type="Gene3D" id="3.80.10.10">
    <property type="entry name" value="Ribonuclease Inhibitor"/>
    <property type="match status" value="2"/>
</dbReference>
<gene>
    <name evidence="1" type="ORF">VCS650_LOCUS39771</name>
</gene>
<dbReference type="AlphaFoldDB" id="A0A815PYP8"/>
<reference evidence="1" key="1">
    <citation type="submission" date="2021-02" db="EMBL/GenBank/DDBJ databases">
        <authorList>
            <person name="Nowell W R."/>
        </authorList>
    </citation>
    <scope>NUCLEOTIDE SEQUENCE</scope>
</reference>
<organism evidence="1 2">
    <name type="scientific">Adineta steineri</name>
    <dbReference type="NCBI Taxonomy" id="433720"/>
    <lineage>
        <taxon>Eukaryota</taxon>
        <taxon>Metazoa</taxon>
        <taxon>Spiralia</taxon>
        <taxon>Gnathifera</taxon>
        <taxon>Rotifera</taxon>
        <taxon>Eurotatoria</taxon>
        <taxon>Bdelloidea</taxon>
        <taxon>Adinetida</taxon>
        <taxon>Adinetidae</taxon>
        <taxon>Adineta</taxon>
    </lineage>
</organism>
<dbReference type="EMBL" id="CAJNON010001366">
    <property type="protein sequence ID" value="CAF1456230.1"/>
    <property type="molecule type" value="Genomic_DNA"/>
</dbReference>
<dbReference type="OrthoDB" id="10010708at2759"/>
<accession>A0A815PYP8</accession>
<dbReference type="Gene3D" id="3.30.460.10">
    <property type="entry name" value="Beta Polymerase, domain 2"/>
    <property type="match status" value="1"/>
</dbReference>
<feature type="non-terminal residue" evidence="1">
    <location>
        <position position="1"/>
    </location>
</feature>
<evidence type="ECO:0000313" key="1">
    <source>
        <dbReference type="EMBL" id="CAF1456230.1"/>
    </source>
</evidence>
<dbReference type="InterPro" id="IPR043519">
    <property type="entry name" value="NT_sf"/>
</dbReference>
<dbReference type="SUPFAM" id="SSF81631">
    <property type="entry name" value="PAP/OAS1 substrate-binding domain"/>
    <property type="match status" value="1"/>
</dbReference>
<comment type="caution">
    <text evidence="1">The sequence shown here is derived from an EMBL/GenBank/DDBJ whole genome shotgun (WGS) entry which is preliminary data.</text>
</comment>